<evidence type="ECO:0000313" key="4">
    <source>
        <dbReference type="Proteomes" id="UP001265762"/>
    </source>
</evidence>
<protein>
    <submittedName>
        <fullName evidence="3">Iap-3</fullName>
    </submittedName>
</protein>
<dbReference type="PANTHER" id="PTHR10044">
    <property type="entry name" value="INHIBITOR OF APOPTOSIS"/>
    <property type="match status" value="1"/>
</dbReference>
<dbReference type="InterPro" id="IPR050784">
    <property type="entry name" value="IAP"/>
</dbReference>
<organism evidence="3 4">
    <name type="scientific">Psilogramma increta granulovirus</name>
    <dbReference type="NCBI Taxonomy" id="2953508"/>
    <lineage>
        <taxon>Viruses</taxon>
        <taxon>Viruses incertae sedis</taxon>
        <taxon>Naldaviricetes</taxon>
        <taxon>Lefavirales</taxon>
        <taxon>Baculoviridae</taxon>
        <taxon>Betabaculovirus</taxon>
        <taxon>Betabaculovirus psincretae</taxon>
    </lineage>
</organism>
<accession>A0A977XV14</accession>
<dbReference type="EMBL" id="ON803509">
    <property type="protein sequence ID" value="UXX41898.1"/>
    <property type="molecule type" value="Genomic_DNA"/>
</dbReference>
<dbReference type="InterPro" id="IPR001841">
    <property type="entry name" value="Znf_RING"/>
</dbReference>
<reference evidence="3" key="1">
    <citation type="journal article" date="2022" name="Virus Res.">
        <title>Genome analysis of Psilogramma increta granulovirus and its intrapopulation diversity.</title>
        <authorList>
            <person name="Zhang H."/>
            <person name="Li L."/>
            <person name="Chen B."/>
            <person name="Zuo Y."/>
            <person name="Wu W."/>
            <person name="Yuan M."/>
            <person name="Yang K."/>
        </authorList>
    </citation>
    <scope>NUCLEOTIDE SEQUENCE</scope>
    <source>
        <strain evidence="3">GZ</strain>
    </source>
</reference>
<keyword evidence="4" id="KW-1185">Reference proteome</keyword>
<sequence>MLCNTVNMMNDYNSRVQTFKENGWPHKFLSPETMAKCGFYYLKRGDEVRCHFCKVEIMKWQPGDNPIADHKKYAPQCTFAQKILNLPFCDNDFKTLTEEQQQKNEKQHLNTLLYEKQQQLQQEQSQDECGLNVSVNQNCNVSNTPVHQQYTNYTTRLESFVNWSSSVSHKHLAEAGFFYVGDRDITVCFWCNVRLHQWCSGDDVWAEHARYFPSCGFVINTKGINFVQLVLSDECVIKSAAVNDNTNNDNGGSTNTAIICKICFDRNCNVCFTPCGHVFACNECAYSLNNCPLCRAKASVMRLFFC</sequence>
<dbReference type="GO" id="GO:0031398">
    <property type="term" value="P:positive regulation of protein ubiquitination"/>
    <property type="evidence" value="ECO:0007669"/>
    <property type="project" value="TreeGrafter"/>
</dbReference>
<dbReference type="PROSITE" id="PS01282">
    <property type="entry name" value="BIR_REPEAT_1"/>
    <property type="match status" value="1"/>
</dbReference>
<keyword evidence="1" id="KW-0862">Zinc</keyword>
<dbReference type="Pfam" id="PF00653">
    <property type="entry name" value="BIR"/>
    <property type="match status" value="2"/>
</dbReference>
<dbReference type="InterPro" id="IPR001370">
    <property type="entry name" value="BIR_rpt"/>
</dbReference>
<evidence type="ECO:0000259" key="2">
    <source>
        <dbReference type="PROSITE" id="PS50089"/>
    </source>
</evidence>
<proteinExistence type="predicted"/>
<dbReference type="GO" id="GO:0061630">
    <property type="term" value="F:ubiquitin protein ligase activity"/>
    <property type="evidence" value="ECO:0007669"/>
    <property type="project" value="TreeGrafter"/>
</dbReference>
<name>A0A977XV14_9BBAC</name>
<dbReference type="SMART" id="SM00184">
    <property type="entry name" value="RING"/>
    <property type="match status" value="1"/>
</dbReference>
<evidence type="ECO:0000313" key="3">
    <source>
        <dbReference type="EMBL" id="UXX41898.1"/>
    </source>
</evidence>
<dbReference type="GO" id="GO:0051726">
    <property type="term" value="P:regulation of cell cycle"/>
    <property type="evidence" value="ECO:0007669"/>
    <property type="project" value="TreeGrafter"/>
</dbReference>
<dbReference type="Pfam" id="PF13920">
    <property type="entry name" value="zf-C3HC4_3"/>
    <property type="match status" value="1"/>
</dbReference>
<dbReference type="PANTHER" id="PTHR10044:SF139">
    <property type="entry name" value="DEATH-ASSOCIATED INHIBITOR OF APOPTOSIS 2"/>
    <property type="match status" value="1"/>
</dbReference>
<dbReference type="Gene3D" id="3.30.40.10">
    <property type="entry name" value="Zinc/RING finger domain, C3HC4 (zinc finger)"/>
    <property type="match status" value="1"/>
</dbReference>
<dbReference type="Gene3D" id="1.10.1170.10">
    <property type="entry name" value="Inhibitor Of Apoptosis Protein (2mihbC-IAP-1), Chain A"/>
    <property type="match status" value="2"/>
</dbReference>
<keyword evidence="1" id="KW-0863">Zinc-finger</keyword>
<dbReference type="CDD" id="cd00022">
    <property type="entry name" value="BIR"/>
    <property type="match status" value="2"/>
</dbReference>
<dbReference type="Proteomes" id="UP001265762">
    <property type="component" value="Segment"/>
</dbReference>
<feature type="domain" description="RING-type" evidence="2">
    <location>
        <begin position="260"/>
        <end position="295"/>
    </location>
</feature>
<dbReference type="SUPFAM" id="SSF57924">
    <property type="entry name" value="Inhibitor of apoptosis (IAP) repeat"/>
    <property type="match status" value="2"/>
</dbReference>
<dbReference type="GO" id="GO:0043027">
    <property type="term" value="F:cysteine-type endopeptidase inhibitor activity involved in apoptotic process"/>
    <property type="evidence" value="ECO:0007669"/>
    <property type="project" value="TreeGrafter"/>
</dbReference>
<dbReference type="GO" id="GO:0008270">
    <property type="term" value="F:zinc ion binding"/>
    <property type="evidence" value="ECO:0007669"/>
    <property type="project" value="UniProtKB-KW"/>
</dbReference>
<keyword evidence="1" id="KW-0479">Metal-binding</keyword>
<evidence type="ECO:0000256" key="1">
    <source>
        <dbReference type="PROSITE-ProRule" id="PRU00175"/>
    </source>
</evidence>
<dbReference type="InterPro" id="IPR013083">
    <property type="entry name" value="Znf_RING/FYVE/PHD"/>
</dbReference>
<dbReference type="PROSITE" id="PS50143">
    <property type="entry name" value="BIR_REPEAT_2"/>
    <property type="match status" value="2"/>
</dbReference>
<dbReference type="SMART" id="SM00238">
    <property type="entry name" value="BIR"/>
    <property type="match status" value="2"/>
</dbReference>
<dbReference type="PROSITE" id="PS50089">
    <property type="entry name" value="ZF_RING_2"/>
    <property type="match status" value="1"/>
</dbReference>